<proteinExistence type="predicted"/>
<dbReference type="OrthoDB" id="7172951at2"/>
<dbReference type="AlphaFoldDB" id="A0A316E6F6"/>
<dbReference type="Proteomes" id="UP000245489">
    <property type="component" value="Unassembled WGS sequence"/>
</dbReference>
<dbReference type="EMBL" id="QGGO01000012">
    <property type="protein sequence ID" value="PWK26297.1"/>
    <property type="molecule type" value="Genomic_DNA"/>
</dbReference>
<evidence type="ECO:0000313" key="3">
    <source>
        <dbReference type="Proteomes" id="UP000245489"/>
    </source>
</evidence>
<keyword evidence="1" id="KW-1133">Transmembrane helix</keyword>
<comment type="caution">
    <text evidence="2">The sequence shown here is derived from an EMBL/GenBank/DDBJ whole genome shotgun (WGS) entry which is preliminary data.</text>
</comment>
<evidence type="ECO:0008006" key="4">
    <source>
        <dbReference type="Google" id="ProtNLM"/>
    </source>
</evidence>
<keyword evidence="1" id="KW-0472">Membrane</keyword>
<name>A0A316E6F6_9BACT</name>
<protein>
    <recommendedName>
        <fullName evidence="4">PH (Pleckstrin Homology) domain-containing protein</fullName>
    </recommendedName>
</protein>
<dbReference type="RefSeq" id="WP_146199153.1">
    <property type="nucleotide sequence ID" value="NZ_QGGO01000012.1"/>
</dbReference>
<feature type="transmembrane region" description="Helical" evidence="1">
    <location>
        <begin position="18"/>
        <end position="35"/>
    </location>
</feature>
<keyword evidence="3" id="KW-1185">Reference proteome</keyword>
<evidence type="ECO:0000256" key="1">
    <source>
        <dbReference type="SAM" id="Phobius"/>
    </source>
</evidence>
<organism evidence="2 3">
    <name type="scientific">Arcicella aurantiaca</name>
    <dbReference type="NCBI Taxonomy" id="591202"/>
    <lineage>
        <taxon>Bacteria</taxon>
        <taxon>Pseudomonadati</taxon>
        <taxon>Bacteroidota</taxon>
        <taxon>Cytophagia</taxon>
        <taxon>Cytophagales</taxon>
        <taxon>Flectobacillaceae</taxon>
        <taxon>Arcicella</taxon>
    </lineage>
</organism>
<feature type="transmembrane region" description="Helical" evidence="1">
    <location>
        <begin position="41"/>
        <end position="58"/>
    </location>
</feature>
<evidence type="ECO:0000313" key="2">
    <source>
        <dbReference type="EMBL" id="PWK26297.1"/>
    </source>
</evidence>
<reference evidence="2 3" key="1">
    <citation type="submission" date="2018-05" db="EMBL/GenBank/DDBJ databases">
        <title>Genomic Encyclopedia of Archaeal and Bacterial Type Strains, Phase II (KMG-II): from individual species to whole genera.</title>
        <authorList>
            <person name="Goeker M."/>
        </authorList>
    </citation>
    <scope>NUCLEOTIDE SEQUENCE [LARGE SCALE GENOMIC DNA]</scope>
    <source>
        <strain evidence="2 3">DSM 22214</strain>
    </source>
</reference>
<keyword evidence="1" id="KW-0812">Transmembrane</keyword>
<gene>
    <name evidence="2" type="ORF">LV89_02468</name>
</gene>
<accession>A0A316E6F6</accession>
<sequence>MNEIPEHTIIYTRPTDHLMFLLGGLGNALYMIFFLIETEYFLGILFLAISVFLIYRYIKSSQAQPKLILSQDGIQVIGQPFVSWAMVHGLQIRPDIKKSEYSETFIFTNNGRIQEFPINKLSITSWQLEKLLENYQERFRGSQEEDREQIIDDRE</sequence>